<dbReference type="SUPFAM" id="SSF56563">
    <property type="entry name" value="Major capsid protein gp5"/>
    <property type="match status" value="1"/>
</dbReference>
<dbReference type="AlphaFoldDB" id="A0A0F9RJC2"/>
<gene>
    <name evidence="1" type="ORF">LCGC14_0570270</name>
</gene>
<sequence>MSFRNKMGTALHNLLESQGPDGATRVVRDLLETGKIQPTDFSLREIWEQCTFHEFGKVVPATEAIASSSFPKITGELINSRIISAYDAVPTIGDQLVTTVQSNVERETVAGFTDVETPDEIPELHEYKDGTMTEKYVTGQSIKYGKMLSVSEEMITFDKTGQVLARAQRIGMKLAQWKERLIVQGVQDINTTVYRPSNVPTAFYSTTNGNLQATNLFGEAGMEAILKLVHYQKDDSLGLDSNDYIGVAIMNPTVLIPQDLDVEASQLANSTLVPESNDNAVNTFKGKFKVLSSPYITQQSPTTWYYGDFKEDFWWTEVWPLQTFTQPANHDDAFKADVKARFKTRMFGGIMSVDVKHSYKSTA</sequence>
<dbReference type="EMBL" id="LAZR01000836">
    <property type="protein sequence ID" value="KKN56615.1"/>
    <property type="molecule type" value="Genomic_DNA"/>
</dbReference>
<proteinExistence type="predicted"/>
<organism evidence="1">
    <name type="scientific">marine sediment metagenome</name>
    <dbReference type="NCBI Taxonomy" id="412755"/>
    <lineage>
        <taxon>unclassified sequences</taxon>
        <taxon>metagenomes</taxon>
        <taxon>ecological metagenomes</taxon>
    </lineage>
</organism>
<dbReference type="Pfam" id="PF25209">
    <property type="entry name" value="Phage_capsid_4"/>
    <property type="match status" value="1"/>
</dbReference>
<evidence type="ECO:0008006" key="2">
    <source>
        <dbReference type="Google" id="ProtNLM"/>
    </source>
</evidence>
<protein>
    <recommendedName>
        <fullName evidence="2">Bacteriophage Mu GpT domain-containing protein</fullName>
    </recommendedName>
</protein>
<comment type="caution">
    <text evidence="1">The sequence shown here is derived from an EMBL/GenBank/DDBJ whole genome shotgun (WGS) entry which is preliminary data.</text>
</comment>
<reference evidence="1" key="1">
    <citation type="journal article" date="2015" name="Nature">
        <title>Complex archaea that bridge the gap between prokaryotes and eukaryotes.</title>
        <authorList>
            <person name="Spang A."/>
            <person name="Saw J.H."/>
            <person name="Jorgensen S.L."/>
            <person name="Zaremba-Niedzwiedzka K."/>
            <person name="Martijn J."/>
            <person name="Lind A.E."/>
            <person name="van Eijk R."/>
            <person name="Schleper C."/>
            <person name="Guy L."/>
            <person name="Ettema T.J."/>
        </authorList>
    </citation>
    <scope>NUCLEOTIDE SEQUENCE</scope>
</reference>
<accession>A0A0F9RJC2</accession>
<evidence type="ECO:0000313" key="1">
    <source>
        <dbReference type="EMBL" id="KKN56615.1"/>
    </source>
</evidence>
<name>A0A0F9RJC2_9ZZZZ</name>